<keyword evidence="6 8" id="KW-0949">S-adenosyl-L-methionine</keyword>
<dbReference type="Pfam" id="PF08241">
    <property type="entry name" value="Methyltransf_11"/>
    <property type="match status" value="1"/>
</dbReference>
<accession>A0A4R6UQN7</accession>
<comment type="function">
    <text evidence="8">Converts the free carboxyl group of a malonyl-thioester to its methyl ester by transfer of a methyl group from S-adenosyl-L-methionine (SAM). It allows to synthesize pimeloyl-ACP via the fatty acid synthetic pathway.</text>
</comment>
<comment type="similarity">
    <text evidence="8">Belongs to the methyltransferase superfamily.</text>
</comment>
<dbReference type="PANTHER" id="PTHR13090">
    <property type="entry name" value="ARGININE-HYDROXYLASE NDUFAF5, MITOCHONDRIAL"/>
    <property type="match status" value="1"/>
</dbReference>
<dbReference type="InterPro" id="IPR013216">
    <property type="entry name" value="Methyltransf_11"/>
</dbReference>
<dbReference type="Proteomes" id="UP000295375">
    <property type="component" value="Unassembled WGS sequence"/>
</dbReference>
<dbReference type="NCBIfam" id="TIGR02072">
    <property type="entry name" value="BioC"/>
    <property type="match status" value="1"/>
</dbReference>
<evidence type="ECO:0000259" key="9">
    <source>
        <dbReference type="Pfam" id="PF08241"/>
    </source>
</evidence>
<proteinExistence type="inferred from homology"/>
<dbReference type="CDD" id="cd02440">
    <property type="entry name" value="AdoMet_MTases"/>
    <property type="match status" value="1"/>
</dbReference>
<keyword evidence="7 8" id="KW-0093">Biotin biosynthesis</keyword>
<evidence type="ECO:0000256" key="2">
    <source>
        <dbReference type="ARBA" id="ARBA00004746"/>
    </source>
</evidence>
<dbReference type="GO" id="GO:0009102">
    <property type="term" value="P:biotin biosynthetic process"/>
    <property type="evidence" value="ECO:0007669"/>
    <property type="project" value="UniProtKB-UniRule"/>
</dbReference>
<dbReference type="EC" id="2.1.1.197" evidence="3 8"/>
<dbReference type="Gene3D" id="3.40.50.150">
    <property type="entry name" value="Vaccinia Virus protein VP39"/>
    <property type="match status" value="1"/>
</dbReference>
<dbReference type="AlphaFoldDB" id="A0A4R6UQN7"/>
<evidence type="ECO:0000256" key="8">
    <source>
        <dbReference type="HAMAP-Rule" id="MF_00835"/>
    </source>
</evidence>
<dbReference type="PANTHER" id="PTHR13090:SF1">
    <property type="entry name" value="ARGININE-HYDROXYLASE NDUFAF5, MITOCHONDRIAL"/>
    <property type="match status" value="1"/>
</dbReference>
<dbReference type="HAMAP" id="MF_00835">
    <property type="entry name" value="BioC"/>
    <property type="match status" value="1"/>
</dbReference>
<dbReference type="InterPro" id="IPR011814">
    <property type="entry name" value="BioC"/>
</dbReference>
<keyword evidence="11" id="KW-1185">Reference proteome</keyword>
<name>A0A4R6UQN7_9GAMM</name>
<evidence type="ECO:0000256" key="6">
    <source>
        <dbReference type="ARBA" id="ARBA00022691"/>
    </source>
</evidence>
<comment type="catalytic activity">
    <reaction evidence="1 8">
        <text>malonyl-[ACP] + S-adenosyl-L-methionine = malonyl-[ACP] methyl ester + S-adenosyl-L-homocysteine</text>
        <dbReference type="Rhea" id="RHEA:17105"/>
        <dbReference type="Rhea" id="RHEA-COMP:9623"/>
        <dbReference type="Rhea" id="RHEA-COMP:9954"/>
        <dbReference type="ChEBI" id="CHEBI:57856"/>
        <dbReference type="ChEBI" id="CHEBI:59789"/>
        <dbReference type="ChEBI" id="CHEBI:78449"/>
        <dbReference type="ChEBI" id="CHEBI:78845"/>
        <dbReference type="EC" id="2.1.1.197"/>
    </reaction>
</comment>
<reference evidence="10 11" key="1">
    <citation type="submission" date="2019-03" db="EMBL/GenBank/DDBJ databases">
        <title>Genomic Encyclopedia of Type Strains, Phase IV (KMG-IV): sequencing the most valuable type-strain genomes for metagenomic binning, comparative biology and taxonomic classification.</title>
        <authorList>
            <person name="Goeker M."/>
        </authorList>
    </citation>
    <scope>NUCLEOTIDE SEQUENCE [LARGE SCALE GENOMIC DNA]</scope>
    <source>
        <strain evidence="10 11">DSM 103792</strain>
    </source>
</reference>
<evidence type="ECO:0000256" key="3">
    <source>
        <dbReference type="ARBA" id="ARBA00012327"/>
    </source>
</evidence>
<keyword evidence="5 8" id="KW-0808">Transferase</keyword>
<organism evidence="10 11">
    <name type="scientific">Permianibacter aggregans</name>
    <dbReference type="NCBI Taxonomy" id="1510150"/>
    <lineage>
        <taxon>Bacteria</taxon>
        <taxon>Pseudomonadati</taxon>
        <taxon>Pseudomonadota</taxon>
        <taxon>Gammaproteobacteria</taxon>
        <taxon>Pseudomonadales</taxon>
        <taxon>Pseudomonadaceae</taxon>
        <taxon>Permianibacter</taxon>
    </lineage>
</organism>
<dbReference type="InterPro" id="IPR050602">
    <property type="entry name" value="Malonyl-ACP_OMT"/>
</dbReference>
<keyword evidence="4 8" id="KW-0489">Methyltransferase</keyword>
<evidence type="ECO:0000256" key="1">
    <source>
        <dbReference type="ARBA" id="ARBA00000852"/>
    </source>
</evidence>
<dbReference type="GO" id="GO:0008757">
    <property type="term" value="F:S-adenosylmethionine-dependent methyltransferase activity"/>
    <property type="evidence" value="ECO:0007669"/>
    <property type="project" value="InterPro"/>
</dbReference>
<dbReference type="GO" id="GO:0102130">
    <property type="term" value="F:malonyl-CoA methyltransferase activity"/>
    <property type="evidence" value="ECO:0007669"/>
    <property type="project" value="UniProtKB-EC"/>
</dbReference>
<dbReference type="EMBL" id="SNYM01000004">
    <property type="protein sequence ID" value="TDQ49351.1"/>
    <property type="molecule type" value="Genomic_DNA"/>
</dbReference>
<feature type="domain" description="Methyltransferase type 11" evidence="9">
    <location>
        <begin position="57"/>
        <end position="153"/>
    </location>
</feature>
<gene>
    <name evidence="8" type="primary">bioC</name>
    <name evidence="10" type="ORF">EV696_10455</name>
</gene>
<dbReference type="UniPathway" id="UPA00078"/>
<evidence type="ECO:0000313" key="11">
    <source>
        <dbReference type="Proteomes" id="UP000295375"/>
    </source>
</evidence>
<dbReference type="GO" id="GO:0032259">
    <property type="term" value="P:methylation"/>
    <property type="evidence" value="ECO:0007669"/>
    <property type="project" value="UniProtKB-KW"/>
</dbReference>
<protein>
    <recommendedName>
        <fullName evidence="3 8">Malonyl-[acyl-carrier protein] O-methyltransferase</fullName>
        <shortName evidence="8">Malonyl-ACP O-methyltransferase</shortName>
        <ecNumber evidence="3 8">2.1.1.197</ecNumber>
    </recommendedName>
    <alternativeName>
        <fullName evidence="8">Biotin synthesis protein BioC</fullName>
    </alternativeName>
</protein>
<evidence type="ECO:0000313" key="10">
    <source>
        <dbReference type="EMBL" id="TDQ49351.1"/>
    </source>
</evidence>
<dbReference type="GO" id="GO:0010340">
    <property type="term" value="F:carboxyl-O-methyltransferase activity"/>
    <property type="evidence" value="ECO:0007669"/>
    <property type="project" value="UniProtKB-UniRule"/>
</dbReference>
<dbReference type="RefSeq" id="WP_133588863.1">
    <property type="nucleotide sequence ID" value="NZ_CP037953.1"/>
</dbReference>
<dbReference type="OrthoDB" id="9760689at2"/>
<comment type="pathway">
    <text evidence="2 8">Cofactor biosynthesis; biotin biosynthesis.</text>
</comment>
<dbReference type="InterPro" id="IPR029063">
    <property type="entry name" value="SAM-dependent_MTases_sf"/>
</dbReference>
<evidence type="ECO:0000256" key="4">
    <source>
        <dbReference type="ARBA" id="ARBA00022603"/>
    </source>
</evidence>
<evidence type="ECO:0000256" key="7">
    <source>
        <dbReference type="ARBA" id="ARBA00022756"/>
    </source>
</evidence>
<sequence>MSDFNREDKYAIAKQDVAQAFSAAAKAYDEHAFLQREIADRLMERLDLIKLEPKLIVDVGSGTGYCTRALQTRYKKASVYGVDIAPGMVEYANKKRGWFAKEKYLCADARQLPFEHQSVDLIFSSLALQWTDDIDNVFAEFQRVLKPEGLLLFSTFGPDTLKELRHAWSTVDDRVHVNRFMDMHDVGDALVRNFFADPVMDMEMLTLTYRDIMQLMRELKGIGANNRNAGRSHSLTTPKQLRQMMSAYEQAFRREDQTLPVSYEVVYGHAWGTELKARQTAPQEFAMPVSQIPIRRAKPE</sequence>
<dbReference type="SUPFAM" id="SSF53335">
    <property type="entry name" value="S-adenosyl-L-methionine-dependent methyltransferases"/>
    <property type="match status" value="1"/>
</dbReference>
<comment type="caution">
    <text evidence="10">The sequence shown here is derived from an EMBL/GenBank/DDBJ whole genome shotgun (WGS) entry which is preliminary data.</text>
</comment>
<evidence type="ECO:0000256" key="5">
    <source>
        <dbReference type="ARBA" id="ARBA00022679"/>
    </source>
</evidence>